<dbReference type="EMBL" id="CAJVPQ010004917">
    <property type="protein sequence ID" value="CAG8660613.1"/>
    <property type="molecule type" value="Genomic_DNA"/>
</dbReference>
<sequence>MLKHIIRSSNKKQTKRYKQKKSKIFNSTTKKLVACYCDQCNSKEVDSKTRKRYNNLKEQLETHSYTSKQTANKISLSEKEWFQSADNKYLHEEEEELSNKDDRNLFEQFSAFNLNDIDINLNPESTSFDDL</sequence>
<dbReference type="Proteomes" id="UP000789570">
    <property type="component" value="Unassembled WGS sequence"/>
</dbReference>
<keyword evidence="3" id="KW-1185">Reference proteome</keyword>
<name>A0A9N9E5H4_9GLOM</name>
<reference evidence="2" key="1">
    <citation type="submission" date="2021-06" db="EMBL/GenBank/DDBJ databases">
        <authorList>
            <person name="Kallberg Y."/>
            <person name="Tangrot J."/>
            <person name="Rosling A."/>
        </authorList>
    </citation>
    <scope>NUCLEOTIDE SEQUENCE</scope>
    <source>
        <strain evidence="2">UK204</strain>
    </source>
</reference>
<feature type="region of interest" description="Disordered" evidence="1">
    <location>
        <begin position="1"/>
        <end position="20"/>
    </location>
</feature>
<proteinExistence type="predicted"/>
<protein>
    <submittedName>
        <fullName evidence="2">2244_t:CDS:1</fullName>
    </submittedName>
</protein>
<evidence type="ECO:0000256" key="1">
    <source>
        <dbReference type="SAM" id="MobiDB-lite"/>
    </source>
</evidence>
<accession>A0A9N9E5H4</accession>
<dbReference type="AlphaFoldDB" id="A0A9N9E5H4"/>
<evidence type="ECO:0000313" key="2">
    <source>
        <dbReference type="EMBL" id="CAG8660613.1"/>
    </source>
</evidence>
<dbReference type="OrthoDB" id="2489445at2759"/>
<comment type="caution">
    <text evidence="2">The sequence shown here is derived from an EMBL/GenBank/DDBJ whole genome shotgun (WGS) entry which is preliminary data.</text>
</comment>
<evidence type="ECO:0000313" key="3">
    <source>
        <dbReference type="Proteomes" id="UP000789570"/>
    </source>
</evidence>
<gene>
    <name evidence="2" type="ORF">FCALED_LOCUS11529</name>
</gene>
<organism evidence="2 3">
    <name type="scientific">Funneliformis caledonium</name>
    <dbReference type="NCBI Taxonomy" id="1117310"/>
    <lineage>
        <taxon>Eukaryota</taxon>
        <taxon>Fungi</taxon>
        <taxon>Fungi incertae sedis</taxon>
        <taxon>Mucoromycota</taxon>
        <taxon>Glomeromycotina</taxon>
        <taxon>Glomeromycetes</taxon>
        <taxon>Glomerales</taxon>
        <taxon>Glomeraceae</taxon>
        <taxon>Funneliformis</taxon>
    </lineage>
</organism>